<dbReference type="SUPFAM" id="SSF52980">
    <property type="entry name" value="Restriction endonuclease-like"/>
    <property type="match status" value="1"/>
</dbReference>
<dbReference type="Gene3D" id="3.90.1570.10">
    <property type="entry name" value="tt1808, chain A"/>
    <property type="match status" value="1"/>
</dbReference>
<dbReference type="CDD" id="cd06260">
    <property type="entry name" value="DUF820-like"/>
    <property type="match status" value="1"/>
</dbReference>
<evidence type="ECO:0000256" key="1">
    <source>
        <dbReference type="SAM" id="MobiDB-lite"/>
    </source>
</evidence>
<evidence type="ECO:0000313" key="3">
    <source>
        <dbReference type="EMBL" id="MEK0082782.1"/>
    </source>
</evidence>
<dbReference type="InterPro" id="IPR011335">
    <property type="entry name" value="Restrct_endonuc-II-like"/>
</dbReference>
<reference evidence="3 4" key="1">
    <citation type="submission" date="2024-01" db="EMBL/GenBank/DDBJ databases">
        <title>Multi-omics insights into the function and evolution of sodium benzoate biodegradation pathways in Benzoatithermus flavus gen. nov., sp. nov. from hot spring.</title>
        <authorList>
            <person name="Hu C.-J."/>
            <person name="Li W.-J."/>
        </authorList>
    </citation>
    <scope>NUCLEOTIDE SEQUENCE [LARGE SCALE GENOMIC DNA]</scope>
    <source>
        <strain evidence="3 4">SYSU G07066</strain>
    </source>
</reference>
<dbReference type="Proteomes" id="UP001375743">
    <property type="component" value="Unassembled WGS sequence"/>
</dbReference>
<evidence type="ECO:0000313" key="4">
    <source>
        <dbReference type="Proteomes" id="UP001375743"/>
    </source>
</evidence>
<name>A0ABU8XNN3_9PROT</name>
<feature type="domain" description="Putative restriction endonuclease" evidence="2">
    <location>
        <begin position="14"/>
        <end position="177"/>
    </location>
</feature>
<dbReference type="PANTHER" id="PTHR36558:SF1">
    <property type="entry name" value="RESTRICTION ENDONUCLEASE DOMAIN-CONTAINING PROTEIN-RELATED"/>
    <property type="match status" value="1"/>
</dbReference>
<keyword evidence="3" id="KW-0540">Nuclease</keyword>
<dbReference type="InterPro" id="IPR008538">
    <property type="entry name" value="Uma2"/>
</dbReference>
<dbReference type="InterPro" id="IPR012296">
    <property type="entry name" value="Nuclease_put_TT1808"/>
</dbReference>
<sequence length="212" mass="23717">MALPAEKLGRTPAEWRAWEEKQPERWELVGDEPTLMAGGTPRHNDITINIVTAFRRMLRGSPCRAYTSDVKTIHPSGRWVYPDAVVRYGERLDREAGIEDAVLAVEVLSPGTESHDTQNKRWFYVEMPTLRHVLYVAQDRPRVELYSRGENGTWQSRSLSGLEAVVRIDTLGLELPLAEIYDEIPFPSPAEASAAQAQVEAASDSSTMAAKP</sequence>
<keyword evidence="3" id="KW-0378">Hydrolase</keyword>
<comment type="caution">
    <text evidence="3">The sequence shown here is derived from an EMBL/GenBank/DDBJ whole genome shotgun (WGS) entry which is preliminary data.</text>
</comment>
<dbReference type="RefSeq" id="WP_418158637.1">
    <property type="nucleotide sequence ID" value="NZ_JBBLZC010000005.1"/>
</dbReference>
<dbReference type="EMBL" id="JBBLZC010000005">
    <property type="protein sequence ID" value="MEK0082782.1"/>
    <property type="molecule type" value="Genomic_DNA"/>
</dbReference>
<dbReference type="GO" id="GO:0004519">
    <property type="term" value="F:endonuclease activity"/>
    <property type="evidence" value="ECO:0007669"/>
    <property type="project" value="UniProtKB-KW"/>
</dbReference>
<organism evidence="3 4">
    <name type="scientific">Benzoatithermus flavus</name>
    <dbReference type="NCBI Taxonomy" id="3108223"/>
    <lineage>
        <taxon>Bacteria</taxon>
        <taxon>Pseudomonadati</taxon>
        <taxon>Pseudomonadota</taxon>
        <taxon>Alphaproteobacteria</taxon>
        <taxon>Geminicoccales</taxon>
        <taxon>Geminicoccaceae</taxon>
        <taxon>Benzoatithermus</taxon>
    </lineage>
</organism>
<feature type="compositionally biased region" description="Low complexity" evidence="1">
    <location>
        <begin position="192"/>
        <end position="206"/>
    </location>
</feature>
<proteinExistence type="predicted"/>
<feature type="region of interest" description="Disordered" evidence="1">
    <location>
        <begin position="192"/>
        <end position="212"/>
    </location>
</feature>
<gene>
    <name evidence="3" type="ORF">U1T56_06450</name>
</gene>
<protein>
    <submittedName>
        <fullName evidence="3">Uma2 family endonuclease</fullName>
    </submittedName>
</protein>
<dbReference type="Pfam" id="PF05685">
    <property type="entry name" value="Uma2"/>
    <property type="match status" value="1"/>
</dbReference>
<dbReference type="PANTHER" id="PTHR36558">
    <property type="entry name" value="GLR1098 PROTEIN"/>
    <property type="match status" value="1"/>
</dbReference>
<keyword evidence="3" id="KW-0255">Endonuclease</keyword>
<keyword evidence="4" id="KW-1185">Reference proteome</keyword>
<accession>A0ABU8XNN3</accession>
<evidence type="ECO:0000259" key="2">
    <source>
        <dbReference type="Pfam" id="PF05685"/>
    </source>
</evidence>